<evidence type="ECO:0000259" key="4">
    <source>
        <dbReference type="PROSITE" id="PS50110"/>
    </source>
</evidence>
<evidence type="ECO:0000313" key="5">
    <source>
        <dbReference type="EMBL" id="TYZ19950.1"/>
    </source>
</evidence>
<feature type="domain" description="Response regulatory" evidence="4">
    <location>
        <begin position="2"/>
        <end position="128"/>
    </location>
</feature>
<dbReference type="Pfam" id="PF00072">
    <property type="entry name" value="Response_reg"/>
    <property type="match status" value="1"/>
</dbReference>
<dbReference type="SMART" id="SM00448">
    <property type="entry name" value="REC"/>
    <property type="match status" value="1"/>
</dbReference>
<evidence type="ECO:0000256" key="3">
    <source>
        <dbReference type="PROSITE-ProRule" id="PRU00169"/>
    </source>
</evidence>
<evidence type="ECO:0000256" key="2">
    <source>
        <dbReference type="ARBA" id="ARBA00023012"/>
    </source>
</evidence>
<keyword evidence="1 3" id="KW-0597">Phosphoprotein</keyword>
<dbReference type="AlphaFoldDB" id="A0A5D6VWX1"/>
<dbReference type="PROSITE" id="PS50110">
    <property type="entry name" value="RESPONSE_REGULATORY"/>
    <property type="match status" value="1"/>
</dbReference>
<dbReference type="SUPFAM" id="SSF52172">
    <property type="entry name" value="CheY-like"/>
    <property type="match status" value="1"/>
</dbReference>
<dbReference type="GO" id="GO:0000160">
    <property type="term" value="P:phosphorelay signal transduction system"/>
    <property type="evidence" value="ECO:0007669"/>
    <property type="project" value="UniProtKB-KW"/>
</dbReference>
<evidence type="ECO:0000256" key="1">
    <source>
        <dbReference type="ARBA" id="ARBA00022553"/>
    </source>
</evidence>
<dbReference type="Proteomes" id="UP000323646">
    <property type="component" value="Unassembled WGS sequence"/>
</dbReference>
<keyword evidence="6" id="KW-1185">Reference proteome</keyword>
<comment type="caution">
    <text evidence="5">The sequence shown here is derived from an EMBL/GenBank/DDBJ whole genome shotgun (WGS) entry which is preliminary data.</text>
</comment>
<dbReference type="PANTHER" id="PTHR45339:SF1">
    <property type="entry name" value="HYBRID SIGNAL TRANSDUCTION HISTIDINE KINASE J"/>
    <property type="match status" value="1"/>
</dbReference>
<dbReference type="OrthoDB" id="9797769at2"/>
<proteinExistence type="predicted"/>
<dbReference type="EMBL" id="VTOY01000018">
    <property type="protein sequence ID" value="TYZ19950.1"/>
    <property type="molecule type" value="Genomic_DNA"/>
</dbReference>
<dbReference type="CDD" id="cd17546">
    <property type="entry name" value="REC_hyHK_CKI1_RcsC-like"/>
    <property type="match status" value="1"/>
</dbReference>
<dbReference type="InterPro" id="IPR011006">
    <property type="entry name" value="CheY-like_superfamily"/>
</dbReference>
<accession>A0A5D6VWX1</accession>
<dbReference type="PANTHER" id="PTHR45339">
    <property type="entry name" value="HYBRID SIGNAL TRANSDUCTION HISTIDINE KINASE J"/>
    <property type="match status" value="1"/>
</dbReference>
<protein>
    <submittedName>
        <fullName evidence="5">Response regulator</fullName>
    </submittedName>
</protein>
<dbReference type="Gene3D" id="3.40.50.2300">
    <property type="match status" value="1"/>
</dbReference>
<gene>
    <name evidence="5" type="ORF">FZ040_12660</name>
</gene>
<evidence type="ECO:0000313" key="6">
    <source>
        <dbReference type="Proteomes" id="UP000323646"/>
    </source>
</evidence>
<dbReference type="RefSeq" id="WP_149172334.1">
    <property type="nucleotide sequence ID" value="NZ_VTOY01000018.1"/>
</dbReference>
<organism evidence="5 6">
    <name type="scientific">Selenomonas ruminis</name>
    <dbReference type="NCBI Taxonomy" id="2593411"/>
    <lineage>
        <taxon>Bacteria</taxon>
        <taxon>Bacillati</taxon>
        <taxon>Bacillota</taxon>
        <taxon>Negativicutes</taxon>
        <taxon>Selenomonadales</taxon>
        <taxon>Selenomonadaceae</taxon>
        <taxon>Selenomonas</taxon>
    </lineage>
</organism>
<name>A0A5D6VWX1_9FIRM</name>
<reference evidence="5 6" key="1">
    <citation type="submission" date="2019-08" db="EMBL/GenBank/DDBJ databases">
        <title>Selenomonas sp. mPRGC5 and Selenomonas sp. mPRGC8 isolated from ruminal fluid of dairy goat (Capra hircus).</title>
        <authorList>
            <person name="Poothong S."/>
            <person name="Nuengjamnong C."/>
            <person name="Tanasupawat S."/>
        </authorList>
    </citation>
    <scope>NUCLEOTIDE SEQUENCE [LARGE SCALE GENOMIC DNA]</scope>
    <source>
        <strain evidence="6">mPRGC5</strain>
    </source>
</reference>
<sequence>MKILIAEDDRLSRTFLEEFMKDYGSCDSASDGMETLDLILEAIKQKEPYDLLCLDIMMPKVDGFKVLKVIRGLEQQYKVPPEQRMKIIMMTAIADVDYVDQAFTCGCDAYASKPINMEKVQEVMQQLGLVSVSQE</sequence>
<keyword evidence="2" id="KW-0902">Two-component regulatory system</keyword>
<dbReference type="InterPro" id="IPR001789">
    <property type="entry name" value="Sig_transdc_resp-reg_receiver"/>
</dbReference>
<feature type="modified residue" description="4-aspartylphosphate" evidence="3">
    <location>
        <position position="55"/>
    </location>
</feature>